<feature type="chain" id="PRO_5045772260" evidence="1">
    <location>
        <begin position="27"/>
        <end position="262"/>
    </location>
</feature>
<sequence length="262" mass="27176">MAKRIALAAVVAVAAAVALTSCVRLVQQSFDDQHEVTGQVTEVRLANGAGDVVLRSRDGATRTEVKRRVRYAKDHDKPSGDSHRLDGSTLVLDGCGDRCSVDYEVVVPSTDVRVTGENGSGNVHLEDVASVEVEVGSGDTTVRRVSGVVRLVNNSGDIDVADVAGDFTGRIDSGNSHLSNMRGTVTVDNGSGDVHVRMGAALSVRAESGSGNVTVQVPRSGAYKVDVDAGSGEQAIDVPNDPNASAELLVRAGSGDVRIEAT</sequence>
<evidence type="ECO:0000259" key="2">
    <source>
        <dbReference type="Pfam" id="PF13349"/>
    </source>
</evidence>
<evidence type="ECO:0000313" key="3">
    <source>
        <dbReference type="EMBL" id="MFD1145827.1"/>
    </source>
</evidence>
<protein>
    <submittedName>
        <fullName evidence="3">DUF4097 family beta strand repeat-containing protein</fullName>
    </submittedName>
</protein>
<evidence type="ECO:0000313" key="4">
    <source>
        <dbReference type="Proteomes" id="UP001597168"/>
    </source>
</evidence>
<evidence type="ECO:0000256" key="1">
    <source>
        <dbReference type="SAM" id="SignalP"/>
    </source>
</evidence>
<feature type="signal peptide" evidence="1">
    <location>
        <begin position="1"/>
        <end position="26"/>
    </location>
</feature>
<organism evidence="3 4">
    <name type="scientific">Saccharothrix hoggarensis</name>
    <dbReference type="NCBI Taxonomy" id="913853"/>
    <lineage>
        <taxon>Bacteria</taxon>
        <taxon>Bacillati</taxon>
        <taxon>Actinomycetota</taxon>
        <taxon>Actinomycetes</taxon>
        <taxon>Pseudonocardiales</taxon>
        <taxon>Pseudonocardiaceae</taxon>
        <taxon>Saccharothrix</taxon>
    </lineage>
</organism>
<dbReference type="PROSITE" id="PS51257">
    <property type="entry name" value="PROKAR_LIPOPROTEIN"/>
    <property type="match status" value="1"/>
</dbReference>
<dbReference type="Pfam" id="PF13349">
    <property type="entry name" value="DUF4097"/>
    <property type="match status" value="1"/>
</dbReference>
<dbReference type="Proteomes" id="UP001597168">
    <property type="component" value="Unassembled WGS sequence"/>
</dbReference>
<dbReference type="RefSeq" id="WP_380718936.1">
    <property type="nucleotide sequence ID" value="NZ_JBHTLK010000004.1"/>
</dbReference>
<dbReference type="EMBL" id="JBHTLK010000004">
    <property type="protein sequence ID" value="MFD1145827.1"/>
    <property type="molecule type" value="Genomic_DNA"/>
</dbReference>
<comment type="caution">
    <text evidence="3">The sequence shown here is derived from an EMBL/GenBank/DDBJ whole genome shotgun (WGS) entry which is preliminary data.</text>
</comment>
<dbReference type="InterPro" id="IPR025164">
    <property type="entry name" value="Toastrack_DUF4097"/>
</dbReference>
<reference evidence="4" key="1">
    <citation type="journal article" date="2019" name="Int. J. Syst. Evol. Microbiol.">
        <title>The Global Catalogue of Microorganisms (GCM) 10K type strain sequencing project: providing services to taxonomists for standard genome sequencing and annotation.</title>
        <authorList>
            <consortium name="The Broad Institute Genomics Platform"/>
            <consortium name="The Broad Institute Genome Sequencing Center for Infectious Disease"/>
            <person name="Wu L."/>
            <person name="Ma J."/>
        </authorList>
    </citation>
    <scope>NUCLEOTIDE SEQUENCE [LARGE SCALE GENOMIC DNA]</scope>
    <source>
        <strain evidence="4">CCUG 60214</strain>
    </source>
</reference>
<proteinExistence type="predicted"/>
<gene>
    <name evidence="3" type="ORF">ACFQ3T_01675</name>
</gene>
<name>A0ABW3QG84_9PSEU</name>
<keyword evidence="1" id="KW-0732">Signal</keyword>
<keyword evidence="4" id="KW-1185">Reference proteome</keyword>
<feature type="domain" description="DUF4097" evidence="2">
    <location>
        <begin position="105"/>
        <end position="257"/>
    </location>
</feature>
<accession>A0ABW3QG84</accession>